<evidence type="ECO:0000256" key="8">
    <source>
        <dbReference type="ARBA" id="ARBA00022692"/>
    </source>
</evidence>
<dbReference type="Proteomes" id="UP000887574">
    <property type="component" value="Unplaced"/>
</dbReference>
<keyword evidence="6" id="KW-0328">Glycosyltransferase</keyword>
<evidence type="ECO:0000256" key="10">
    <source>
        <dbReference type="ARBA" id="ARBA00022989"/>
    </source>
</evidence>
<name>A0A915E7W4_9BILA</name>
<evidence type="ECO:0000256" key="1">
    <source>
        <dbReference type="ARBA" id="ARBA00004477"/>
    </source>
</evidence>
<accession>A0A915E7W4</accession>
<comment type="pathway">
    <text evidence="2">Protein modification; protein glycosylation.</text>
</comment>
<evidence type="ECO:0000256" key="3">
    <source>
        <dbReference type="ARBA" id="ARBA00010600"/>
    </source>
</evidence>
<dbReference type="GO" id="GO:0106073">
    <property type="term" value="F:dolichyl pyrophosphate Glc2Man9GlcNAc2 alpha-1,2-glucosyltransferase activity"/>
    <property type="evidence" value="ECO:0007669"/>
    <property type="project" value="UniProtKB-EC"/>
</dbReference>
<reference evidence="16" key="1">
    <citation type="submission" date="2022-11" db="UniProtKB">
        <authorList>
            <consortium name="WormBaseParasite"/>
        </authorList>
    </citation>
    <scope>IDENTIFICATION</scope>
</reference>
<evidence type="ECO:0000256" key="7">
    <source>
        <dbReference type="ARBA" id="ARBA00022679"/>
    </source>
</evidence>
<protein>
    <recommendedName>
        <fullName evidence="5">Dol-P-Glc:Glc(2)Man(9)GlcNAc(2)-PP-Dol alpha-1,2-glucosyltransferase</fullName>
        <ecNumber evidence="4">2.4.1.256</ecNumber>
    </recommendedName>
</protein>
<keyword evidence="8 14" id="KW-0812">Transmembrane</keyword>
<evidence type="ECO:0000256" key="4">
    <source>
        <dbReference type="ARBA" id="ARBA00011967"/>
    </source>
</evidence>
<proteinExistence type="inferred from homology"/>
<comment type="subcellular location">
    <subcellularLocation>
        <location evidence="1">Endoplasmic reticulum membrane</location>
        <topology evidence="1">Multi-pass membrane protein</topology>
    </subcellularLocation>
</comment>
<evidence type="ECO:0000256" key="2">
    <source>
        <dbReference type="ARBA" id="ARBA00004922"/>
    </source>
</evidence>
<feature type="transmembrane region" description="Helical" evidence="14">
    <location>
        <begin position="203"/>
        <end position="222"/>
    </location>
</feature>
<comment type="similarity">
    <text evidence="3">Belongs to the ALG10 glucosyltransferase family.</text>
</comment>
<dbReference type="EC" id="2.4.1.256" evidence="4"/>
<feature type="transmembrane region" description="Helical" evidence="14">
    <location>
        <begin position="112"/>
        <end position="129"/>
    </location>
</feature>
<dbReference type="WBParaSite" id="jg378">
    <property type="protein sequence ID" value="jg378"/>
    <property type="gene ID" value="jg378"/>
</dbReference>
<dbReference type="AlphaFoldDB" id="A0A915E7W4"/>
<evidence type="ECO:0000256" key="14">
    <source>
        <dbReference type="SAM" id="Phobius"/>
    </source>
</evidence>
<keyword evidence="10 14" id="KW-1133">Transmembrane helix</keyword>
<comment type="function">
    <text evidence="12">Dol-P-Glc:Glc(2)Man(9)GlcNAc(2)-PP-Dol alpha-1,2-glucosyltransferase that operates in the biosynthetic pathway of dolichol-linked oligosaccharides, the glycan precursors employed in protein asparagine (N)-glycosylation. The assembly of dolichol-linked oligosaccharides begins on the cytosolic side of the endoplasmic reticulum membrane and finishes in its lumen. The sequential addition of sugars to dolichol pyrophosphate produces dolichol-linked oligosaccharides containing fourteen sugars, including two GlcNAcs, nine mannoses and three glucoses. Once assembled, the oligosaccharide is transferred from the lipid to nascent proteins by oligosaccharyltransferases. In the lumen of the endoplasmic reticulum, adds the third and last glucose residue from dolichyl phosphate glucose (Dol-P-Glc) onto the lipid-linked oligosaccharide intermediate Glc(2)Man(9)GlcNAc(2)-PP-Dol to produce Glc(3)Man(9)GlcNAc(2)-PP-Dol.</text>
</comment>
<sequence>MDEEFHVNQTRTYCSGNFFTWNSKITTPPALYLLALPCFCSRERYLNSILISFCYLGLCKLRRKWLPMSSSYENWLTPLIIVCLPVLLDTSFSVLHRYALPNHLGVLTRQTNVVWAGMYCLLAWLKAFDRTRPISSSLRSVMEHIPFVILAAGFVSFVYWNQGIVWGTDLLTNPYLMSCNSSTSWPSAQYPPYPYSSQKHYKGMVLFSISCSGLLNIPILYCEFNVCTQTIYCIILSVYLCLYHTGSPLRIQIFYCALRLVEVNCNRKKKDYFDARTGPESLYQFLSYVYISQNAVSVAHKPESKQRFMW</sequence>
<dbReference type="GO" id="GO:0006488">
    <property type="term" value="P:dolichol-linked oligosaccharide biosynthetic process"/>
    <property type="evidence" value="ECO:0007669"/>
    <property type="project" value="InterPro"/>
</dbReference>
<evidence type="ECO:0000256" key="6">
    <source>
        <dbReference type="ARBA" id="ARBA00022676"/>
    </source>
</evidence>
<evidence type="ECO:0000256" key="9">
    <source>
        <dbReference type="ARBA" id="ARBA00022824"/>
    </source>
</evidence>
<dbReference type="PANTHER" id="PTHR12989:SF10">
    <property type="entry name" value="DOL-P-GLC:GLC(2)MAN(9)GLCNAC(2)-PP-DOL ALPHA-1,2-GLUCOSYLTRANSFERASE-RELATED"/>
    <property type="match status" value="1"/>
</dbReference>
<keyword evidence="9" id="KW-0256">Endoplasmic reticulum</keyword>
<organism evidence="15 16">
    <name type="scientific">Ditylenchus dipsaci</name>
    <dbReference type="NCBI Taxonomy" id="166011"/>
    <lineage>
        <taxon>Eukaryota</taxon>
        <taxon>Metazoa</taxon>
        <taxon>Ecdysozoa</taxon>
        <taxon>Nematoda</taxon>
        <taxon>Chromadorea</taxon>
        <taxon>Rhabditida</taxon>
        <taxon>Tylenchina</taxon>
        <taxon>Tylenchomorpha</taxon>
        <taxon>Sphaerularioidea</taxon>
        <taxon>Anguinidae</taxon>
        <taxon>Anguininae</taxon>
        <taxon>Ditylenchus</taxon>
    </lineage>
</organism>
<keyword evidence="7" id="KW-0808">Transferase</keyword>
<evidence type="ECO:0000313" key="16">
    <source>
        <dbReference type="WBParaSite" id="jg378"/>
    </source>
</evidence>
<dbReference type="PANTHER" id="PTHR12989">
    <property type="entry name" value="ALPHA-1,2-GLUCOSYLTRANSFERASE ALG10"/>
    <property type="match status" value="1"/>
</dbReference>
<evidence type="ECO:0000256" key="13">
    <source>
        <dbReference type="ARBA" id="ARBA00048064"/>
    </source>
</evidence>
<comment type="catalytic activity">
    <reaction evidence="13">
        <text>an alpha-D-Glc-(1-&gt;3)-alpha-D-Glc-(1-&gt;3)-alpha-D-Man-(1-&gt;2)-alpha-D-Man-(1-&gt;2)-alpha-D-Man-(1-&gt;3)-[alpha-D-Man-(1-&gt;2)-alpha-D-Man-(1-&gt;3)-[alpha-D-Man-(1-&gt;2)-alpha-D-Man-(1-&gt;6)]-alpha-D-Man-(1-&gt;6)]-beta-D-Man-(1-&gt;4)-beta-D-GlcNAc-(1-&gt;4)-alpha-D-GlcNAc-diphospho-di-trans,poly-cis-dolichol + a di-trans,poly-cis-dolichyl beta-D-glucosyl phosphate = a alpha-D-Glc-(1-&gt;2)-alpha-D-Glc-(1-&gt;3)-alpha-D-Glc-(1-&gt;3)-alpha-D-Man-(1-&gt;2)-alpha-D-Man-(1-&gt;2)-alpha-D-Man-(1-&gt;3)-[alpha-D-Man-(1-&gt;2)-alpha-D-Man-(1-&gt;3)-[alpha-D-Man-(1-&gt;2)-alpha-D-Man-(1-&gt;6)]-alpha-D-Man-(1-&gt;6)]-beta-D-Man-(1-&gt;4)-beta-D-GlcNAc-(1-&gt;4)-alpha-D-GlcNAc-diphospho-di-trans,poly-cis-dolichol + a di-trans,poly-cis-dolichyl phosphate + H(+)</text>
        <dbReference type="Rhea" id="RHEA:29543"/>
        <dbReference type="Rhea" id="RHEA-COMP:19498"/>
        <dbReference type="Rhea" id="RHEA-COMP:19502"/>
        <dbReference type="Rhea" id="RHEA-COMP:19512"/>
        <dbReference type="Rhea" id="RHEA-COMP:19522"/>
        <dbReference type="ChEBI" id="CHEBI:15378"/>
        <dbReference type="ChEBI" id="CHEBI:57525"/>
        <dbReference type="ChEBI" id="CHEBI:57683"/>
        <dbReference type="ChEBI" id="CHEBI:132522"/>
        <dbReference type="ChEBI" id="CHEBI:132523"/>
        <dbReference type="EC" id="2.4.1.256"/>
    </reaction>
    <physiologicalReaction direction="left-to-right" evidence="13">
        <dbReference type="Rhea" id="RHEA:29544"/>
    </physiologicalReaction>
</comment>
<dbReference type="Pfam" id="PF04922">
    <property type="entry name" value="DIE2_ALG10"/>
    <property type="match status" value="1"/>
</dbReference>
<feature type="transmembrane region" description="Helical" evidence="14">
    <location>
        <begin position="75"/>
        <end position="100"/>
    </location>
</feature>
<evidence type="ECO:0000313" key="15">
    <source>
        <dbReference type="Proteomes" id="UP000887574"/>
    </source>
</evidence>
<keyword evidence="15" id="KW-1185">Reference proteome</keyword>
<dbReference type="GO" id="GO:0005789">
    <property type="term" value="C:endoplasmic reticulum membrane"/>
    <property type="evidence" value="ECO:0007669"/>
    <property type="project" value="UniProtKB-SubCell"/>
</dbReference>
<dbReference type="InterPro" id="IPR016900">
    <property type="entry name" value="Alg10"/>
</dbReference>
<keyword evidence="11 14" id="KW-0472">Membrane</keyword>
<evidence type="ECO:0000256" key="11">
    <source>
        <dbReference type="ARBA" id="ARBA00023136"/>
    </source>
</evidence>
<evidence type="ECO:0000256" key="12">
    <source>
        <dbReference type="ARBA" id="ARBA00044727"/>
    </source>
</evidence>
<feature type="transmembrane region" description="Helical" evidence="14">
    <location>
        <begin position="141"/>
        <end position="160"/>
    </location>
</feature>
<evidence type="ECO:0000256" key="5">
    <source>
        <dbReference type="ARBA" id="ARBA00018512"/>
    </source>
</evidence>